<dbReference type="InterPro" id="IPR043136">
    <property type="entry name" value="B30.2/SPRY_sf"/>
</dbReference>
<evidence type="ECO:0000259" key="5">
    <source>
        <dbReference type="PROSITE" id="PS50237"/>
    </source>
</evidence>
<dbReference type="SMART" id="SM00119">
    <property type="entry name" value="HECTc"/>
    <property type="match status" value="1"/>
</dbReference>
<dbReference type="Proteomes" id="UP000663823">
    <property type="component" value="Unassembled WGS sequence"/>
</dbReference>
<sequence>MSQQLSNINLKASEGTDTNDIEFNYDTIVSRSGDENVHLFSCIKALDGMTTSSIGFDPIANAHIQLMKQIQKHLSLLVHVSDITKINCKINEILITDVFPLISVRYREIIEDIRSIVKKQQQLTLNIFLKQNLEENENIDQSIPFESHDDTISDDIDTFVIKDKIDNDDIQQSNIVEQKLRQTKLQAQQESYFAIQSLTSLLVILIKSAEKNDPTFVQELLTLANQLCDRIPIIGFISSESSSSINNHWFNSLQPLTNYFHELSLSKNLMMANKSIKILLNFAFAKASFKDILPILRKLIFNKVHIYNVRRLFIQLNNCLIETLNRMKKKKQQRQNNDFNDNFEQDTDDDTTANETTDYLKTIGVFPNSQLTQLNEKEFTGPFVASVVLAHINFYNRIHSIEQFKHDSIDSSISFEFHPTTFEQLFHIIEQLTQNTIKNSNMIIYHILTVCLRLFTTHLKFLCTAISTLDRDLLLTNDECRKVVRTCSSKSKFDIDLTIFANDNKYQLWFNFFLKLACNNDENLEQITICREASKVLIYIIDKKVSSFTEKLSFFHTYIIENKYPLLIDQLLIELKKNVILLNWIEVLVNDNDDNKSEKMTTLKILYSFIDICLNASNNTDSKRKEQIKQILLIFQEILLTRLISPIQMKNIQNDNETQCELTEFHISHGTISFVINYLTHMLKICTDHDLLNSIFLSLCLMTQTEKIFNFVTIQPIFTTILPILVEYLLKNTMNHEYLTNNLYSICWLIGKMSNVMIIGPEQNLLELIHIDKLKSLLFAGGCEKIIIENNKYLSDLYESNLAVYSQFKLDNEIQQSSSSLSDDEFLMSIYNNIDEGARLISKMKEHIEDRQQLLKSIEQESNDACAALFAVYIKHYRRIDLAKRELLRMNDEKPHNKLLSIYECANDVKILFATIKAQGGNLNELYKQIKMNTLFLLLYVREGNLIPIIETDEDLSSSSSSLTLTNIQPKKRLSFQRQISRWTKAKYVLRLLRNTMQACIRFKKLMLAKKQTKLNLKIENNLNRLIDTFVYGNVYKTVTFITNEENKLELDELSQCMSRCYERAMIRLITYRFSHKFIQNLLEINDQDRIVTILNLYLPHLRNSDLEWSYGENIQATNNQIKEQILDIYYSIIKSIFSFILNLLTLKPKLLVQNMFNLLNLSYESIDIIYLNQNQFIEILFLSFVSFTQQSNHIISFDTKLTAYNWFRFYVFKLCENIELDEIKSISNKIIKQQQQFVFNILILNELKTLKQLKQSLSTDIENEIYNSIENRKYSLNNAAIDWFIKVVTIENNTSIHSRKLSSKFEIELYTNQLLVFLLRCIYLYDNVRLICSNIDYIEELLYIYHNSQNSITILLALKILRNLISLLPETTIMYMKNLLDEFLISIGNSFMKQNMTSEIITELINIYRTIMSLKSSWQLMAIEFICNIIISCVNEIKLKSFEIIDISQMNYVFASLCVLGGYIQPYCLGSIVNVYPNEESNEFDLAIIIDINIDDENLNSSEVVLSYFIQYLKTNKTEWITAEKLQIEIDVMPPNLSLLTNINDDNLMLHSFFDALGYIIQIDTSTTESLILLELKRRSMLTLSYILNDKKLIEIFMEKPYASFIAKLSMLDSLFKNYSLPVDLRIFNQKHLEQYCLSLDNAIRFKQIIEIETDNYTNISNNQISSPITIMQIEDDTSFTIWNQDEFNRDPLIVNALSISTLKYNGWKPYASKSEIELFERGRIGDKNLNIFSMPRNFIDPSLINTCGDKHRFNGKICLTTDRETGMFPTFIVNNLQLTEGKWYYCVRLPIGGIVQIGYATTGFTPLSSVGIGVGDDKYSWSYDGSRGTLYNNGEFIASFEEIRWIQNDICGCGIEINDENIRIKYWLNGKFLGTPFEHQANIGTSTIKCNMLPHGHKTSYFPAVTVQIPDSSIGWFEFIFSPDDMIHCPLPDGYKPLLVPNLINIENSIVPYPNNAYLVGFNTENFFLRKRSITPKIVLCDFVNEYHLDTSYTLDDYQLLLPEDSNGFPLSIDSHQSALTISFDFEILNKISNQLFVLFTLETTENFSVKIPLNKIDHRTRTAIVICLKEQKIKIYLNNLYQIIDSNFEIQTMIKFNFHILPNIDARIKNLGIWNYDLCEKYIRRLFTYGLSYVAIDYKQLKEYRQQANYFIFNKNQQQFDNELLVAFNEPFDENIWKRKKNQIDIDEEKYFRTINETNESTIQLFGNKTYLVLEKSIQQWFEYTIILDISLSNLPTINEHITILSVHSETGIYITPSGKFCLFDHGKIIKSKTTLKLNEYIRLVILVQKKSIEIYTNGLLQIRSNIDKDQFLLRTNRIDLFRETDLLMNTTKDDIVRIECKSITFLNRFIEFNLINQQIKSSNDSLVSLVAPPFSLIASNLIAIGYKQEWIKWAIQKMNTTNSQILDMIIRENKDEFLKIEYENQQKHNFIILSRLNPSFVQEKWHELENILEFNNENIITIGQLICDYKNSIQISSNPSNDSDKNEQVRFEKEWYQQTVHGLQIPNTIFEWMNDKPSRTNLNDIYQLLDLNKSEQQFTIEIFDQQKIIHKSIQYSHKQISQKQYFDSRFACEHGLISIYARNTILNILKVWSNEDSSSFSLKKFGNYTFIVKLLRLLDYHYTYRTTYIDDNMDRITFLIHSILQFETKELIKQANINNEFTIEILQSKAPLLYELQKDVIIHLIQFVLNPSLLLLLLCNLENKETLVIDEETMIKQSNLNFTFKILNLFVKLATDKSIMKQNEIDLFLPLVFRTSFVNLMFDSFLLLPKHQSKIFVLRLFVTLIQASKTFNLNIRSQKFLFHLLNELLLITTPISSPTTRTLQTIVMDLIFLLIQRQTSQDIMTIEQQNEQFKFELAECSQNFRDQIIIINIIEALTDKSKHIPYPKQFIEQTYDILSENPKFTSDDFQKSNILFDTLADLQLIKLMNEHPSMDNSFNQFISDLLTESISNSTFYKNYPALLNIPVKFIQVRAKFFYQFNIFVEKILSLLDFSLLPNQKKRKLQWLEQSLIQTECASFIELPEVKFDTIKASINDNEGENTMFNQAFQQLHENAHILFRQKYERLWRAKYLEMHSTDQGGPYRDSITAICSDICSTRLPLFILCPNGQMNNGLNRDCWIPNVFPPDKPISNKFKKQYQFIGQLMGMAIRKKHYLNLKFPNLLWKQLIGEKLTMKDIETIDIQSIVIIKEMEINIEQNKLIDIDIDNDMNYLFSSVLSELRFDVISSSGQTYELIPGGQDIPVTTKNLIEYCTRYREYRLNEFHRQIEYIRQGLCSIIPSDFLTLFTADELEIAICGKGEIDVLLLKRNTIYSDQYNENSPHIQQFWTVLNEMFDEEQKKLFLIFVWGRSTLPREDKEFTTKCIIQTIFPNANHETDQMLPRAHTCFFIFDLPEYSTIEIMYERLNYAITNCSSIDADGMMNDVLNPANLNDNTDLVEQLPTVITTLLEQNYPLI</sequence>
<dbReference type="PANTHER" id="PTHR46654:SF1">
    <property type="entry name" value="E3 UBIQUITIN-PROTEIN LIGASE HECTD3"/>
    <property type="match status" value="1"/>
</dbReference>
<feature type="active site" description="Glycyl thioester intermediate" evidence="2">
    <location>
        <position position="3390"/>
    </location>
</feature>
<protein>
    <recommendedName>
        <fullName evidence="8">B30.2/SPRY domain-containing protein</fullName>
    </recommendedName>
</protein>
<dbReference type="Pfam" id="PF00622">
    <property type="entry name" value="SPRY"/>
    <property type="match status" value="1"/>
</dbReference>
<dbReference type="CDD" id="cd11709">
    <property type="entry name" value="SPRY"/>
    <property type="match status" value="1"/>
</dbReference>
<accession>A0A819JQJ6</accession>
<evidence type="ECO:0000256" key="1">
    <source>
        <dbReference type="ARBA" id="ARBA00022786"/>
    </source>
</evidence>
<evidence type="ECO:0000313" key="7">
    <source>
        <dbReference type="Proteomes" id="UP000663823"/>
    </source>
</evidence>
<dbReference type="InterPro" id="IPR001870">
    <property type="entry name" value="B30.2/SPRY"/>
</dbReference>
<evidence type="ECO:0000256" key="3">
    <source>
        <dbReference type="SAM" id="MobiDB-lite"/>
    </source>
</evidence>
<dbReference type="Gene3D" id="3.30.2160.10">
    <property type="entry name" value="Hect, E3 ligase catalytic domain"/>
    <property type="match status" value="1"/>
</dbReference>
<name>A0A819JQJ6_9BILA</name>
<evidence type="ECO:0000259" key="4">
    <source>
        <dbReference type="PROSITE" id="PS50188"/>
    </source>
</evidence>
<proteinExistence type="predicted"/>
<feature type="region of interest" description="Disordered" evidence="3">
    <location>
        <begin position="332"/>
        <end position="352"/>
    </location>
</feature>
<dbReference type="PROSITE" id="PS50188">
    <property type="entry name" value="B302_SPRY"/>
    <property type="match status" value="1"/>
</dbReference>
<feature type="domain" description="B30.2/SPRY" evidence="4">
    <location>
        <begin position="1713"/>
        <end position="1926"/>
    </location>
</feature>
<evidence type="ECO:0000313" key="6">
    <source>
        <dbReference type="EMBL" id="CAF3933614.1"/>
    </source>
</evidence>
<dbReference type="GO" id="GO:0004842">
    <property type="term" value="F:ubiquitin-protein transferase activity"/>
    <property type="evidence" value="ECO:0007669"/>
    <property type="project" value="InterPro"/>
</dbReference>
<dbReference type="PROSITE" id="PS50237">
    <property type="entry name" value="HECT"/>
    <property type="match status" value="1"/>
</dbReference>
<feature type="domain" description="HECT" evidence="5">
    <location>
        <begin position="3055"/>
        <end position="3423"/>
    </location>
</feature>
<dbReference type="Pfam" id="PF00632">
    <property type="entry name" value="HECT"/>
    <property type="match status" value="1"/>
</dbReference>
<organism evidence="6 7">
    <name type="scientific">Rotaria sordida</name>
    <dbReference type="NCBI Taxonomy" id="392033"/>
    <lineage>
        <taxon>Eukaryota</taxon>
        <taxon>Metazoa</taxon>
        <taxon>Spiralia</taxon>
        <taxon>Gnathifera</taxon>
        <taxon>Rotifera</taxon>
        <taxon>Eurotatoria</taxon>
        <taxon>Bdelloidea</taxon>
        <taxon>Philodinida</taxon>
        <taxon>Philodinidae</taxon>
        <taxon>Rotaria</taxon>
    </lineage>
</organism>
<dbReference type="SUPFAM" id="SSF49899">
    <property type="entry name" value="Concanavalin A-like lectins/glucanases"/>
    <property type="match status" value="1"/>
</dbReference>
<dbReference type="InterPro" id="IPR042469">
    <property type="entry name" value="HECTD3"/>
</dbReference>
<gene>
    <name evidence="6" type="ORF">OTI717_LOCUS25480</name>
</gene>
<dbReference type="InterPro" id="IPR035983">
    <property type="entry name" value="Hect_E3_ubiquitin_ligase"/>
</dbReference>
<feature type="compositionally biased region" description="Acidic residues" evidence="3">
    <location>
        <begin position="341"/>
        <end position="352"/>
    </location>
</feature>
<evidence type="ECO:0000256" key="2">
    <source>
        <dbReference type="PROSITE-ProRule" id="PRU00104"/>
    </source>
</evidence>
<dbReference type="InterPro" id="IPR000569">
    <property type="entry name" value="HECT_dom"/>
</dbReference>
<dbReference type="PANTHER" id="PTHR46654">
    <property type="entry name" value="E3 UBIQUITIN-PROTEIN LIGASE HECTD3"/>
    <property type="match status" value="1"/>
</dbReference>
<dbReference type="InterPro" id="IPR013320">
    <property type="entry name" value="ConA-like_dom_sf"/>
</dbReference>
<dbReference type="EMBL" id="CAJOAX010005071">
    <property type="protein sequence ID" value="CAF3933614.1"/>
    <property type="molecule type" value="Genomic_DNA"/>
</dbReference>
<dbReference type="InterPro" id="IPR003877">
    <property type="entry name" value="SPRY_dom"/>
</dbReference>
<keyword evidence="1 2" id="KW-0833">Ubl conjugation pathway</keyword>
<dbReference type="SMART" id="SM00449">
    <property type="entry name" value="SPRY"/>
    <property type="match status" value="1"/>
</dbReference>
<comment type="caution">
    <text evidence="6">The sequence shown here is derived from an EMBL/GenBank/DDBJ whole genome shotgun (WGS) entry which is preliminary data.</text>
</comment>
<dbReference type="Gene3D" id="3.30.2410.10">
    <property type="entry name" value="Hect, E3 ligase catalytic domain"/>
    <property type="match status" value="1"/>
</dbReference>
<dbReference type="Gene3D" id="3.90.1750.10">
    <property type="entry name" value="Hect, E3 ligase catalytic domains"/>
    <property type="match status" value="1"/>
</dbReference>
<evidence type="ECO:0008006" key="8">
    <source>
        <dbReference type="Google" id="ProtNLM"/>
    </source>
</evidence>
<reference evidence="6" key="1">
    <citation type="submission" date="2021-02" db="EMBL/GenBank/DDBJ databases">
        <authorList>
            <person name="Nowell W R."/>
        </authorList>
    </citation>
    <scope>NUCLEOTIDE SEQUENCE</scope>
</reference>
<dbReference type="SUPFAM" id="SSF56204">
    <property type="entry name" value="Hect, E3 ligase catalytic domain"/>
    <property type="match status" value="1"/>
</dbReference>
<dbReference type="Gene3D" id="2.60.120.920">
    <property type="match status" value="1"/>
</dbReference>